<accession>A0A1E7EJF4</accession>
<name>A0A1E7EJF4_9STRA</name>
<feature type="compositionally biased region" description="Low complexity" evidence="1">
    <location>
        <begin position="226"/>
        <end position="245"/>
    </location>
</feature>
<feature type="compositionally biased region" description="Basic and acidic residues" evidence="1">
    <location>
        <begin position="176"/>
        <end position="189"/>
    </location>
</feature>
<dbReference type="KEGG" id="fcy:FRACYDRAFT_256832"/>
<sequence length="310" mass="34517">MLSAAERQRQEQLNNNINRQHHRLLKELDILPPRPVLFPCFSSFNINNYTACCGANWSTTRSSSSMGDNRSNGKSYFDLYPTTLVTVKAKDSYSSITSTLPNNIDKKLTPSSPSTPMTLPLSPCDTVESLTVTTTEEEDDNDDGNSNNIITLITRNPVTSSATPINTAINMSDNNNLRHDENENNKTDDDYFDCAMMNIPDMTPNNDGSTTTAAAAATGIDLSRFSSSSRSKRASSSPPTSTSKSYIAKKDNNNINRYRLLFLQTIAVEVFRILFSAVMVDNSKKRTGKHKQKEDKQNNSQEANYNYTEM</sequence>
<feature type="compositionally biased region" description="Polar residues" evidence="1">
    <location>
        <begin position="160"/>
        <end position="172"/>
    </location>
</feature>
<dbReference type="Proteomes" id="UP000095751">
    <property type="component" value="Unassembled WGS sequence"/>
</dbReference>
<evidence type="ECO:0000256" key="1">
    <source>
        <dbReference type="SAM" id="MobiDB-lite"/>
    </source>
</evidence>
<evidence type="ECO:0000313" key="3">
    <source>
        <dbReference type="Proteomes" id="UP000095751"/>
    </source>
</evidence>
<evidence type="ECO:0000313" key="2">
    <source>
        <dbReference type="EMBL" id="OEU06029.1"/>
    </source>
</evidence>
<protein>
    <submittedName>
        <fullName evidence="2">Uncharacterized protein</fullName>
    </submittedName>
</protein>
<gene>
    <name evidence="2" type="ORF">FRACYDRAFT_256832</name>
</gene>
<reference evidence="2 3" key="1">
    <citation type="submission" date="2016-09" db="EMBL/GenBank/DDBJ databases">
        <title>Extensive genetic diversity and differential bi-allelic expression allows diatom success in the polar Southern Ocean.</title>
        <authorList>
            <consortium name="DOE Joint Genome Institute"/>
            <person name="Mock T."/>
            <person name="Otillar R.P."/>
            <person name="Strauss J."/>
            <person name="Dupont C."/>
            <person name="Frickenhaus S."/>
            <person name="Maumus F."/>
            <person name="Mcmullan M."/>
            <person name="Sanges R."/>
            <person name="Schmutz J."/>
            <person name="Toseland A."/>
            <person name="Valas R."/>
            <person name="Veluchamy A."/>
            <person name="Ward B.J."/>
            <person name="Allen A."/>
            <person name="Barry K."/>
            <person name="Falciatore A."/>
            <person name="Ferrante M."/>
            <person name="Fortunato A.E."/>
            <person name="Gloeckner G."/>
            <person name="Gruber A."/>
            <person name="Hipkin R."/>
            <person name="Janech M."/>
            <person name="Kroth P."/>
            <person name="Leese F."/>
            <person name="Lindquist E."/>
            <person name="Lyon B.R."/>
            <person name="Martin J."/>
            <person name="Mayer C."/>
            <person name="Parker M."/>
            <person name="Quesneville H."/>
            <person name="Raymond J."/>
            <person name="Uhlig C."/>
            <person name="Valentin K.U."/>
            <person name="Worden A.Z."/>
            <person name="Armbrust E.V."/>
            <person name="Bowler C."/>
            <person name="Green B."/>
            <person name="Moulton V."/>
            <person name="Van Oosterhout C."/>
            <person name="Grigoriev I."/>
        </authorList>
    </citation>
    <scope>NUCLEOTIDE SEQUENCE [LARGE SCALE GENOMIC DNA]</scope>
    <source>
        <strain evidence="2 3">CCMP1102</strain>
    </source>
</reference>
<proteinExistence type="predicted"/>
<keyword evidence="3" id="KW-1185">Reference proteome</keyword>
<dbReference type="AlphaFoldDB" id="A0A1E7EJF4"/>
<feature type="region of interest" description="Disordered" evidence="1">
    <location>
        <begin position="224"/>
        <end position="248"/>
    </location>
</feature>
<dbReference type="InParanoid" id="A0A1E7EJF4"/>
<feature type="region of interest" description="Disordered" evidence="1">
    <location>
        <begin position="283"/>
        <end position="310"/>
    </location>
</feature>
<organism evidence="2 3">
    <name type="scientific">Fragilariopsis cylindrus CCMP1102</name>
    <dbReference type="NCBI Taxonomy" id="635003"/>
    <lineage>
        <taxon>Eukaryota</taxon>
        <taxon>Sar</taxon>
        <taxon>Stramenopiles</taxon>
        <taxon>Ochrophyta</taxon>
        <taxon>Bacillariophyta</taxon>
        <taxon>Bacillariophyceae</taxon>
        <taxon>Bacillariophycidae</taxon>
        <taxon>Bacillariales</taxon>
        <taxon>Bacillariaceae</taxon>
        <taxon>Fragilariopsis</taxon>
    </lineage>
</organism>
<feature type="region of interest" description="Disordered" evidence="1">
    <location>
        <begin position="160"/>
        <end position="189"/>
    </location>
</feature>
<dbReference type="EMBL" id="KV784433">
    <property type="protein sequence ID" value="OEU06029.1"/>
    <property type="molecule type" value="Genomic_DNA"/>
</dbReference>
<feature type="compositionally biased region" description="Polar residues" evidence="1">
    <location>
        <begin position="298"/>
        <end position="310"/>
    </location>
</feature>